<feature type="transmembrane region" description="Helical" evidence="1">
    <location>
        <begin position="12"/>
        <end position="29"/>
    </location>
</feature>
<evidence type="ECO:0000256" key="1">
    <source>
        <dbReference type="SAM" id="Phobius"/>
    </source>
</evidence>
<feature type="transmembrane region" description="Helical" evidence="1">
    <location>
        <begin position="35"/>
        <end position="52"/>
    </location>
</feature>
<dbReference type="Pfam" id="PF12695">
    <property type="entry name" value="Abhydrolase_5"/>
    <property type="match status" value="1"/>
</dbReference>
<dbReference type="AlphaFoldDB" id="A0A1G9SIT8"/>
<keyword evidence="1" id="KW-0472">Membrane</keyword>
<dbReference type="STRING" id="211114.SAMN04489726_1167"/>
<evidence type="ECO:0000259" key="2">
    <source>
        <dbReference type="Pfam" id="PF12695"/>
    </source>
</evidence>
<evidence type="ECO:0000313" key="4">
    <source>
        <dbReference type="Proteomes" id="UP000183376"/>
    </source>
</evidence>
<keyword evidence="4" id="KW-1185">Reference proteome</keyword>
<sequence length="288" mass="30269">MTRVLLHRLPPLACVAVPLVLLISDWGPLTAAHPAHIAVLAAVLVLGGVAAARKKPLSLWLTTPLTVVLLVPLVYLRPFAATAVPTLDERVRVVDTATTVVLRPEEPIRAGFVFHPGARVDHRAYLPLLHRVAARGFLVVVVKAPLGMALLSGDAARTVLAEHPAVPVWAVGGHSLGGVVAARDAFADSRIRGLVLWASYPVDDLSGRIGLSTWSISAEHDALSTPREITASAALLPPGTRFEVIPGAVHSFFADYGAQPGDGVPTVPRARAQTDIVEKTVAALAAVT</sequence>
<dbReference type="Proteomes" id="UP000183376">
    <property type="component" value="Chromosome I"/>
</dbReference>
<dbReference type="SUPFAM" id="SSF53474">
    <property type="entry name" value="alpha/beta-Hydrolases"/>
    <property type="match status" value="1"/>
</dbReference>
<keyword evidence="3" id="KW-0378">Hydrolase</keyword>
<dbReference type="InterPro" id="IPR029059">
    <property type="entry name" value="AB_hydrolase_5"/>
</dbReference>
<reference evidence="3 4" key="1">
    <citation type="submission" date="2016-10" db="EMBL/GenBank/DDBJ databases">
        <authorList>
            <person name="de Groot N.N."/>
        </authorList>
    </citation>
    <scope>NUCLEOTIDE SEQUENCE [LARGE SCALE GENOMIC DNA]</scope>
    <source>
        <strain evidence="3 4">DSM 44149</strain>
    </source>
</reference>
<dbReference type="Gene3D" id="3.40.50.1820">
    <property type="entry name" value="alpha/beta hydrolase"/>
    <property type="match status" value="1"/>
</dbReference>
<gene>
    <name evidence="3" type="ORF">SAMN04489726_1167</name>
</gene>
<feature type="transmembrane region" description="Helical" evidence="1">
    <location>
        <begin position="59"/>
        <end position="76"/>
    </location>
</feature>
<keyword evidence="1" id="KW-0812">Transmembrane</keyword>
<dbReference type="eggNOG" id="COG1073">
    <property type="taxonomic scope" value="Bacteria"/>
</dbReference>
<dbReference type="GO" id="GO:0016787">
    <property type="term" value="F:hydrolase activity"/>
    <property type="evidence" value="ECO:0007669"/>
    <property type="project" value="UniProtKB-KW"/>
</dbReference>
<feature type="domain" description="Alpha/beta hydrolase fold-5" evidence="2">
    <location>
        <begin position="112"/>
        <end position="271"/>
    </location>
</feature>
<organism evidence="3 4">
    <name type="scientific">Allokutzneria albata</name>
    <name type="common">Kibdelosporangium albatum</name>
    <dbReference type="NCBI Taxonomy" id="211114"/>
    <lineage>
        <taxon>Bacteria</taxon>
        <taxon>Bacillati</taxon>
        <taxon>Actinomycetota</taxon>
        <taxon>Actinomycetes</taxon>
        <taxon>Pseudonocardiales</taxon>
        <taxon>Pseudonocardiaceae</taxon>
        <taxon>Allokutzneria</taxon>
    </lineage>
</organism>
<protein>
    <submittedName>
        <fullName evidence="3">Alpha/beta hydrolase family protein</fullName>
    </submittedName>
</protein>
<dbReference type="InterPro" id="IPR029058">
    <property type="entry name" value="AB_hydrolase_fold"/>
</dbReference>
<dbReference type="RefSeq" id="WP_052407928.1">
    <property type="nucleotide sequence ID" value="NZ_JOEF01000026.1"/>
</dbReference>
<keyword evidence="1" id="KW-1133">Transmembrane helix</keyword>
<accession>A0A1G9SIT8</accession>
<evidence type="ECO:0000313" key="3">
    <source>
        <dbReference type="EMBL" id="SDM34695.1"/>
    </source>
</evidence>
<dbReference type="EMBL" id="LT629701">
    <property type="protein sequence ID" value="SDM34695.1"/>
    <property type="molecule type" value="Genomic_DNA"/>
</dbReference>
<name>A0A1G9SIT8_ALLAB</name>
<proteinExistence type="predicted"/>